<dbReference type="InterPro" id="IPR008144">
    <property type="entry name" value="Guanylate_kin-like_dom"/>
</dbReference>
<dbReference type="PROSITE" id="PS50052">
    <property type="entry name" value="GUANYLATE_KINASE_2"/>
    <property type="match status" value="1"/>
</dbReference>
<evidence type="ECO:0000256" key="7">
    <source>
        <dbReference type="ARBA" id="ARBA00022741"/>
    </source>
</evidence>
<dbReference type="InterPro" id="IPR008145">
    <property type="entry name" value="GK/Ca_channel_bsu"/>
</dbReference>
<dbReference type="InterPro" id="IPR020590">
    <property type="entry name" value="Guanylate_kinase_CS"/>
</dbReference>
<dbReference type="PROSITE" id="PS00998">
    <property type="entry name" value="G10_2"/>
    <property type="match status" value="1"/>
</dbReference>
<evidence type="ECO:0000256" key="5">
    <source>
        <dbReference type="ARBA" id="ARBA00015122"/>
    </source>
</evidence>
<keyword evidence="10" id="KW-0539">Nucleus</keyword>
<dbReference type="GO" id="GO:0005524">
    <property type="term" value="F:ATP binding"/>
    <property type="evidence" value="ECO:0007669"/>
    <property type="project" value="UniProtKB-KW"/>
</dbReference>
<dbReference type="InterPro" id="IPR027417">
    <property type="entry name" value="P-loop_NTPase"/>
</dbReference>
<sequence>MTDTNNNTSNGDLSSLSENEGMMYKVKNVVTKFFHPSFLFSSASEKRKRTPSTEDVQDDKREEENQDKRRPYSVSGNDETDNRQTSANPKSSLSRSKIRTTTSFQPNTVRFADEQLQLTDDEDSNDGNRLHTKELKQLYHPQTKRRRIITNGNMLTSTTSNSSKIPEITISQASSIFLDNGNKTMVSKERKYQTLTTAALTSQRQINSPIYDHSTLFSAVNNHALSPIGSPVKTSTSDSYASRNNQTLACNAVSRGFDNHLLSPNAKLFNTSYSSINSRRLPYIERLRRRALEDCVRLNRTLLDPPLSTPIVDQDLHITPKIEKEAGVPRGVQTENSTSDFNGTSSKHRAFPPVSIRNEITSIPTGKNITSQAQVSQPQFPSLSTNSTITIEPKIQSNNAKVMGDFTPFSWPKFIHAQEEFARQNSKLCQSEIEPIQFVQSKTTVHEPQTLPDTTKKLQPNGSTKVQSSTSVPTSARISSFKMPVPHEVGWKCPSCSMEHSTQTASCSFCHAINPKYKRLSVKSNDKPSVSVSSSMLQTQPDTISAQLDTRQSEANIVQTSSATSQPIDSSPKTAIETSNTAQSQSNAVTSSLSTTFSVPISATKLPNSVTSSSTASVSTGTFAQPISSGVTPPSLSEKLLQFGSSSNFNFNTNPSINLPVTTTSQLFQPSIINSSATTTVPSTSTGFHISGGIALPTTTQSVPPNISTASTTQSGSISTSLTQSTNSVLPVSTTIVSSVPSTTTTQNPSAQITTATTTTTFGQGFSLSPFSSFPSSLSSGFPVQTAKPSTTSTVANISSTTTPFLFGSSASSFVSPFSGFTNPSASFPTTTSQANVLTTTTIQSQPFQSIASTSLSPPNTVVSLSSTTIAQTPASSTSTFSTFGGIGSGTFSTFSTTIPSTKTSTSDILSTTATTAAPFLFGSTATSQSSEKESFPFGSSPSLFGFPATSSQTTTLQPFQPNISSSSTTTTTAAPIPGFAFNPSTNSNSSNGTQSSLATSTAFGIPTTLNFNFGGTAPSQPNGSPFHFGGQVPFSTSVSASVVNPGAQASSEGPNPFSATDHSTFLLLYIRNLLSKRMVKVRKNKPKPEGWELIEPTLDELDAKMREAEIAPHEGKRKVETLWPIFKIHHQKSRFLFDLYFKRKAISKELYDYCIKESIADKSLIAQWKKQGYENLCCLRCIQPRDTNFGKKCVCRVPKEKLEEGKVVECVHCGCRGCSVHSLLTRHVIFGGHDDDVGKSFVAEVTYLSNMAPIHYSTPRPVVFSGPSGSGKSTLITKLFKEYPTAFAYSISHTTRSSRPGEQNGIEYHFVTRNDMERMLINDEFLESTEFSGNLYGTSKKSVEDVAKTGKICILDVDKQGVKNIKKTDLNPTYIYISPPSYEVLEKRLRGRQTENESAIVKRLQEAKEAMEFSKESGVYHHIVVNDNLDVAYNFLKDLLIKEIDEVVKHQNAAH</sequence>
<dbReference type="GO" id="GO:0005634">
    <property type="term" value="C:nucleus"/>
    <property type="evidence" value="ECO:0007669"/>
    <property type="project" value="UniProtKB-SubCell"/>
</dbReference>
<dbReference type="SMART" id="SM00072">
    <property type="entry name" value="GuKc"/>
    <property type="match status" value="1"/>
</dbReference>
<keyword evidence="9" id="KW-0067">ATP-binding</keyword>
<evidence type="ECO:0000259" key="12">
    <source>
        <dbReference type="PROSITE" id="PS50052"/>
    </source>
</evidence>
<feature type="domain" description="Guanylate kinase-like" evidence="12">
    <location>
        <begin position="1260"/>
        <end position="1442"/>
    </location>
</feature>
<gene>
    <name evidence="13" type="ORF">GPM918_LOCUS571</name>
    <name evidence="14" type="ORF">SRO942_LOCUS572</name>
</gene>
<dbReference type="EMBL" id="CAJNOQ010000046">
    <property type="protein sequence ID" value="CAF0746494.1"/>
    <property type="molecule type" value="Genomic_DNA"/>
</dbReference>
<feature type="region of interest" description="Disordered" evidence="11">
    <location>
        <begin position="450"/>
        <end position="475"/>
    </location>
</feature>
<evidence type="ECO:0000256" key="11">
    <source>
        <dbReference type="SAM" id="MobiDB-lite"/>
    </source>
</evidence>
<keyword evidence="8" id="KW-0418">Kinase</keyword>
<dbReference type="PANTHER" id="PTHR23117">
    <property type="entry name" value="GUANYLATE KINASE-RELATED"/>
    <property type="match status" value="1"/>
</dbReference>
<dbReference type="PROSITE" id="PS00856">
    <property type="entry name" value="GUANYLATE_KINASE_1"/>
    <property type="match status" value="1"/>
</dbReference>
<evidence type="ECO:0000313" key="13">
    <source>
        <dbReference type="EMBL" id="CAF0746494.1"/>
    </source>
</evidence>
<dbReference type="InterPro" id="IPR017665">
    <property type="entry name" value="Guanylate_kinase"/>
</dbReference>
<dbReference type="SUPFAM" id="SSF52540">
    <property type="entry name" value="P-loop containing nucleoside triphosphate hydrolases"/>
    <property type="match status" value="1"/>
</dbReference>
<evidence type="ECO:0000256" key="9">
    <source>
        <dbReference type="ARBA" id="ARBA00022840"/>
    </source>
</evidence>
<keyword evidence="6" id="KW-0808">Transferase</keyword>
<dbReference type="InterPro" id="IPR001748">
    <property type="entry name" value="BUD31"/>
</dbReference>
<keyword evidence="7" id="KW-0547">Nucleotide-binding</keyword>
<keyword evidence="15" id="KW-1185">Reference proteome</keyword>
<dbReference type="GO" id="GO:0005829">
    <property type="term" value="C:cytosol"/>
    <property type="evidence" value="ECO:0007669"/>
    <property type="project" value="TreeGrafter"/>
</dbReference>
<dbReference type="Proteomes" id="UP000681722">
    <property type="component" value="Unassembled WGS sequence"/>
</dbReference>
<comment type="similarity">
    <text evidence="3">Belongs to the guanylate kinase family.</text>
</comment>
<dbReference type="GO" id="GO:0004385">
    <property type="term" value="F:GMP kinase activity"/>
    <property type="evidence" value="ECO:0007669"/>
    <property type="project" value="UniProtKB-EC"/>
</dbReference>
<dbReference type="CDD" id="cd00071">
    <property type="entry name" value="GMPK"/>
    <property type="match status" value="1"/>
</dbReference>
<accession>A0A813NYQ4</accession>
<dbReference type="EC" id="2.7.4.8" evidence="4"/>
<evidence type="ECO:0000313" key="15">
    <source>
        <dbReference type="Proteomes" id="UP000663829"/>
    </source>
</evidence>
<dbReference type="NCBIfam" id="TIGR03263">
    <property type="entry name" value="guanyl_kin"/>
    <property type="match status" value="1"/>
</dbReference>
<dbReference type="EMBL" id="CAJOBC010000046">
    <property type="protein sequence ID" value="CAF3525337.1"/>
    <property type="molecule type" value="Genomic_DNA"/>
</dbReference>
<protein>
    <recommendedName>
        <fullName evidence="5">Protein BUD31 homolog</fullName>
        <ecNumber evidence="4">2.7.4.8</ecNumber>
    </recommendedName>
</protein>
<evidence type="ECO:0000256" key="2">
    <source>
        <dbReference type="ARBA" id="ARBA00005287"/>
    </source>
</evidence>
<dbReference type="PANTHER" id="PTHR23117:SF13">
    <property type="entry name" value="GUANYLATE KINASE"/>
    <property type="match status" value="1"/>
</dbReference>
<feature type="compositionally biased region" description="Low complexity" evidence="11">
    <location>
        <begin position="983"/>
        <end position="997"/>
    </location>
</feature>
<reference evidence="13" key="1">
    <citation type="submission" date="2021-02" db="EMBL/GenBank/DDBJ databases">
        <authorList>
            <person name="Nowell W R."/>
        </authorList>
    </citation>
    <scope>NUCLEOTIDE SEQUENCE</scope>
</reference>
<dbReference type="Pfam" id="PF00625">
    <property type="entry name" value="Guanylate_kin"/>
    <property type="match status" value="1"/>
</dbReference>
<dbReference type="PROSITE" id="PS00997">
    <property type="entry name" value="G10_1"/>
    <property type="match status" value="1"/>
</dbReference>
<organism evidence="13 15">
    <name type="scientific">Didymodactylos carnosus</name>
    <dbReference type="NCBI Taxonomy" id="1234261"/>
    <lineage>
        <taxon>Eukaryota</taxon>
        <taxon>Metazoa</taxon>
        <taxon>Spiralia</taxon>
        <taxon>Gnathifera</taxon>
        <taxon>Rotifera</taxon>
        <taxon>Eurotatoria</taxon>
        <taxon>Bdelloidea</taxon>
        <taxon>Philodinida</taxon>
        <taxon>Philodinidae</taxon>
        <taxon>Didymodactylos</taxon>
    </lineage>
</organism>
<comment type="subcellular location">
    <subcellularLocation>
        <location evidence="1">Nucleus</location>
    </subcellularLocation>
</comment>
<evidence type="ECO:0000256" key="1">
    <source>
        <dbReference type="ARBA" id="ARBA00004123"/>
    </source>
</evidence>
<evidence type="ECO:0000256" key="6">
    <source>
        <dbReference type="ARBA" id="ARBA00022679"/>
    </source>
</evidence>
<evidence type="ECO:0000256" key="10">
    <source>
        <dbReference type="ARBA" id="ARBA00023242"/>
    </source>
</evidence>
<feature type="region of interest" description="Disordered" evidence="11">
    <location>
        <begin position="556"/>
        <end position="589"/>
    </location>
</feature>
<dbReference type="Pfam" id="PF01125">
    <property type="entry name" value="BUD31"/>
    <property type="match status" value="1"/>
</dbReference>
<feature type="compositionally biased region" description="Basic and acidic residues" evidence="11">
    <location>
        <begin position="58"/>
        <end position="70"/>
    </location>
</feature>
<comment type="similarity">
    <text evidence="2">Belongs to the BUD31 (G10) family.</text>
</comment>
<feature type="region of interest" description="Disordered" evidence="11">
    <location>
        <begin position="699"/>
        <end position="718"/>
    </location>
</feature>
<proteinExistence type="inferred from homology"/>
<dbReference type="PRINTS" id="PR00322">
    <property type="entry name" value="G10"/>
</dbReference>
<dbReference type="Proteomes" id="UP000663829">
    <property type="component" value="Unassembled WGS sequence"/>
</dbReference>
<dbReference type="InterPro" id="IPR018230">
    <property type="entry name" value="BUD31/G10-rel_CS"/>
</dbReference>
<evidence type="ECO:0000256" key="8">
    <source>
        <dbReference type="ARBA" id="ARBA00022777"/>
    </source>
</evidence>
<feature type="region of interest" description="Disordered" evidence="11">
    <location>
        <begin position="959"/>
        <end position="998"/>
    </location>
</feature>
<dbReference type="Gene3D" id="3.40.50.300">
    <property type="entry name" value="P-loop containing nucleotide triphosphate hydrolases"/>
    <property type="match status" value="1"/>
</dbReference>
<dbReference type="FunFam" id="3.40.50.300:FF:000776">
    <property type="entry name" value="Guanylate kinase 2"/>
    <property type="match status" value="1"/>
</dbReference>
<comment type="caution">
    <text evidence="13">The sequence shown here is derived from an EMBL/GenBank/DDBJ whole genome shotgun (WGS) entry which is preliminary data.</text>
</comment>
<evidence type="ECO:0000256" key="4">
    <source>
        <dbReference type="ARBA" id="ARBA00012961"/>
    </source>
</evidence>
<evidence type="ECO:0000313" key="14">
    <source>
        <dbReference type="EMBL" id="CAF3525337.1"/>
    </source>
</evidence>
<dbReference type="OrthoDB" id="6334211at2759"/>
<feature type="compositionally biased region" description="Polar residues" evidence="11">
    <location>
        <begin position="83"/>
        <end position="108"/>
    </location>
</feature>
<feature type="region of interest" description="Disordered" evidence="11">
    <location>
        <begin position="43"/>
        <end position="110"/>
    </location>
</feature>
<name>A0A813NYQ4_9BILA</name>
<evidence type="ECO:0000256" key="3">
    <source>
        <dbReference type="ARBA" id="ARBA00005790"/>
    </source>
</evidence>